<reference evidence="10 11" key="1">
    <citation type="journal article" date="2020" name="ISME J.">
        <title>Uncovering the hidden diversity of litter-decomposition mechanisms in mushroom-forming fungi.</title>
        <authorList>
            <person name="Floudas D."/>
            <person name="Bentzer J."/>
            <person name="Ahren D."/>
            <person name="Johansson T."/>
            <person name="Persson P."/>
            <person name="Tunlid A."/>
        </authorList>
    </citation>
    <scope>NUCLEOTIDE SEQUENCE [LARGE SCALE GENOMIC DNA]</scope>
    <source>
        <strain evidence="10 11">CBS 291.85</strain>
    </source>
</reference>
<comment type="subcellular location">
    <subcellularLocation>
        <location evidence="2">Cytoplasm</location>
    </subcellularLocation>
    <subcellularLocation>
        <location evidence="1">Nucleus</location>
    </subcellularLocation>
</comment>
<evidence type="ECO:0000256" key="7">
    <source>
        <dbReference type="SAM" id="Coils"/>
    </source>
</evidence>
<dbReference type="Proteomes" id="UP000559256">
    <property type="component" value="Unassembled WGS sequence"/>
</dbReference>
<dbReference type="InterPro" id="IPR014752">
    <property type="entry name" value="Arrestin-like_C"/>
</dbReference>
<evidence type="ECO:0000259" key="9">
    <source>
        <dbReference type="PROSITE" id="PS50250"/>
    </source>
</evidence>
<keyword evidence="4" id="KW-0963">Cytoplasm</keyword>
<dbReference type="OrthoDB" id="422427at2759"/>
<dbReference type="InterPro" id="IPR019585">
    <property type="entry name" value="Rpn7/CSN1"/>
</dbReference>
<evidence type="ECO:0000256" key="6">
    <source>
        <dbReference type="ARBA" id="ARBA00023242"/>
    </source>
</evidence>
<keyword evidence="11" id="KW-1185">Reference proteome</keyword>
<feature type="coiled-coil region" evidence="7">
    <location>
        <begin position="786"/>
        <end position="813"/>
    </location>
</feature>
<evidence type="ECO:0000256" key="5">
    <source>
        <dbReference type="ARBA" id="ARBA00022790"/>
    </source>
</evidence>
<dbReference type="SUPFAM" id="SSF46785">
    <property type="entry name" value="Winged helix' DNA-binding domain"/>
    <property type="match status" value="1"/>
</dbReference>
<evidence type="ECO:0000256" key="3">
    <source>
        <dbReference type="ARBA" id="ARBA00008793"/>
    </source>
</evidence>
<keyword evidence="5" id="KW-0736">Signalosome</keyword>
<evidence type="ECO:0000256" key="8">
    <source>
        <dbReference type="SAM" id="MobiDB-lite"/>
    </source>
</evidence>
<feature type="compositionally biased region" description="Polar residues" evidence="8">
    <location>
        <begin position="421"/>
        <end position="436"/>
    </location>
</feature>
<evidence type="ECO:0000256" key="4">
    <source>
        <dbReference type="ARBA" id="ARBA00022490"/>
    </source>
</evidence>
<evidence type="ECO:0000256" key="1">
    <source>
        <dbReference type="ARBA" id="ARBA00004123"/>
    </source>
</evidence>
<feature type="region of interest" description="Disordered" evidence="8">
    <location>
        <begin position="17"/>
        <end position="38"/>
    </location>
</feature>
<feature type="domain" description="PCI" evidence="9">
    <location>
        <begin position="922"/>
        <end position="1114"/>
    </location>
</feature>
<keyword evidence="7" id="KW-0175">Coiled coil</keyword>
<comment type="similarity">
    <text evidence="3">Belongs to the CSN1 family.</text>
</comment>
<feature type="region of interest" description="Disordered" evidence="8">
    <location>
        <begin position="602"/>
        <end position="635"/>
    </location>
</feature>
<feature type="region of interest" description="Disordered" evidence="8">
    <location>
        <begin position="421"/>
        <end position="476"/>
    </location>
</feature>
<evidence type="ECO:0000313" key="11">
    <source>
        <dbReference type="Proteomes" id="UP000559256"/>
    </source>
</evidence>
<protein>
    <recommendedName>
        <fullName evidence="9">PCI domain-containing protein</fullName>
    </recommendedName>
</protein>
<dbReference type="PANTHER" id="PTHR14145:SF2">
    <property type="entry name" value="COP9 SIGNALOSOME COMPLEX SUBUNIT 1"/>
    <property type="match status" value="1"/>
</dbReference>
<accession>A0A8H5CCN0</accession>
<dbReference type="Pfam" id="PF10602">
    <property type="entry name" value="RPN7"/>
    <property type="match status" value="1"/>
</dbReference>
<dbReference type="Gene3D" id="1.25.40.570">
    <property type="match status" value="1"/>
</dbReference>
<dbReference type="EMBL" id="JAACJM010000186">
    <property type="protein sequence ID" value="KAF5339261.1"/>
    <property type="molecule type" value="Genomic_DNA"/>
</dbReference>
<gene>
    <name evidence="10" type="ORF">D9758_013309</name>
</gene>
<feature type="compositionally biased region" description="Acidic residues" evidence="8">
    <location>
        <begin position="457"/>
        <end position="467"/>
    </location>
</feature>
<dbReference type="SMART" id="SM00088">
    <property type="entry name" value="PINT"/>
    <property type="match status" value="1"/>
</dbReference>
<dbReference type="PROSITE" id="PS50250">
    <property type="entry name" value="PCI"/>
    <property type="match status" value="1"/>
</dbReference>
<dbReference type="InterPro" id="IPR036390">
    <property type="entry name" value="WH_DNA-bd_sf"/>
</dbReference>
<name>A0A8H5CCN0_9AGAR</name>
<sequence>MSTPPILSPPPLYEFEVNNPPGQSNDAEPPAYSFGGVGSSGRVVRSRTASLDLTEHAERFLRGERASSVRKEFTYDLVKGKEKEGKKPWAFLTVMGDSDLTLSKKVPVVVEGEKVEGELKVDLDGSESFQAAIITVRGQIIGGAQSNDILTFLEISKVLWSSSPNPLSSTSKAANLLPGPKQKLDKLNPGSHSWPFSINLPKEVALTVGPKDAPRVEVCRLPQTFFERHARARVQYEVIARFVRGFLKTDWRLSTEFSYIPITVPPSPSPLRVLAYQENTPLLGPEADPEGWITLDPVTIRGGTEWKKEVEAKYIVSAHDSSQLSYTRGSVIPLSLVIKCGDRRTLELLSSTRSIVVRLRRCLRYHSDDRRSPEAYQWTDEFEFSELATWWPDSLVHSRARATSNNLLRLDSEINAVQAARTNDSGFNAENRQSSVAREGRNDQSRSRARSSQGEDREGDCEGEGEGPQERDLGEGRMRVLKGEIHLQNDLKPSTAIDEYSVVLFPPDINGFQFDSSSSSSQKGDILLSQPVEITTAFALGPRPRMYSPPQYESSFPEQSFMQISDRVVTSYHQVDSSSNSLILTVEALKGGFAEYSVEASPQKAVSGRSRSHPAPPEYSSVWPSLRRGSNTRPQDLQSHAIPLSYADDVISASKIHKLLTTMMDVDEQEYQSTTAPSTSRGLPVIVPVDEAHPFDLEFYISNYTGRAAIDRLIHIVSLCPHLAVEAYGLALQRIQRSRDPSVYQALCNAYDHISSHPDAVNVYKLRLPPLSELPTINTKWAEDTAKKNHLEKMKLEAELKNYSNNMIKESIRMGHRDLAEFCRSTGDYPSALKHWTKSREFCSTSQHVLDGCLSVLELLIEQKNYSHIPTYVFKAEAALEAATAAANSNNSGGKDSSAPAASAAGSRKVSAISGDRELVQSKLEFATALSQLAQGNYERAAYHFLRIAPSSTGIGGGLGDWFGKLVSAGDVAIYGTLCALASLSRSAFKAQVIENLSFSVYIEQESYVREMIEAYMASNFKGVLESLSKYNTRHTLDPHLFVHLSSLLTLTRTRLVTLYFAPFSTIKLDRMATAFGWSMTDTEDFVVDLVRKGEIAGRVDSREKVLRVRREEEKAVRVEVGTVGQGRLM</sequence>
<dbReference type="Gene3D" id="2.60.40.640">
    <property type="match status" value="1"/>
</dbReference>
<dbReference type="PANTHER" id="PTHR14145">
    <property type="entry name" value="26S PROTESOME SUBUNIT 6"/>
    <property type="match status" value="1"/>
</dbReference>
<dbReference type="Pfam" id="PF01399">
    <property type="entry name" value="PCI"/>
    <property type="match status" value="1"/>
</dbReference>
<dbReference type="GO" id="GO:0008180">
    <property type="term" value="C:COP9 signalosome"/>
    <property type="evidence" value="ECO:0007669"/>
    <property type="project" value="UniProtKB-KW"/>
</dbReference>
<dbReference type="AlphaFoldDB" id="A0A8H5CCN0"/>
<organism evidence="10 11">
    <name type="scientific">Tetrapyrgos nigripes</name>
    <dbReference type="NCBI Taxonomy" id="182062"/>
    <lineage>
        <taxon>Eukaryota</taxon>
        <taxon>Fungi</taxon>
        <taxon>Dikarya</taxon>
        <taxon>Basidiomycota</taxon>
        <taxon>Agaricomycotina</taxon>
        <taxon>Agaricomycetes</taxon>
        <taxon>Agaricomycetidae</taxon>
        <taxon>Agaricales</taxon>
        <taxon>Marasmiineae</taxon>
        <taxon>Marasmiaceae</taxon>
        <taxon>Tetrapyrgos</taxon>
    </lineage>
</organism>
<dbReference type="InterPro" id="IPR045135">
    <property type="entry name" value="Rpn7_N"/>
</dbReference>
<evidence type="ECO:0000256" key="2">
    <source>
        <dbReference type="ARBA" id="ARBA00004496"/>
    </source>
</evidence>
<comment type="caution">
    <text evidence="10">The sequence shown here is derived from an EMBL/GenBank/DDBJ whole genome shotgun (WGS) entry which is preliminary data.</text>
</comment>
<keyword evidence="6" id="KW-0539">Nucleus</keyword>
<proteinExistence type="inferred from homology"/>
<dbReference type="InterPro" id="IPR000717">
    <property type="entry name" value="PCI_dom"/>
</dbReference>
<evidence type="ECO:0000313" key="10">
    <source>
        <dbReference type="EMBL" id="KAF5339261.1"/>
    </source>
</evidence>
<dbReference type="GO" id="GO:0005737">
    <property type="term" value="C:cytoplasm"/>
    <property type="evidence" value="ECO:0007669"/>
    <property type="project" value="UniProtKB-SubCell"/>
</dbReference>